<proteinExistence type="predicted"/>
<dbReference type="SUPFAM" id="SSF54593">
    <property type="entry name" value="Glyoxalase/Bleomycin resistance protein/Dihydroxybiphenyl dioxygenase"/>
    <property type="match status" value="1"/>
</dbReference>
<dbReference type="Proteomes" id="UP000571017">
    <property type="component" value="Unassembled WGS sequence"/>
</dbReference>
<sequence>MDRVTLLKKGVHGVFVHTKDLKRSAEWYSWLLGLPFEHSKVESPVYNLPVSEGVYLTIDDHSFDPDHTFRPVETPVFNFLSDDLKGSYERMQSEGVKVIREIEQHGDFGWFNVEDPDGNTVMICGTIVS</sequence>
<evidence type="ECO:0000259" key="1">
    <source>
        <dbReference type="PROSITE" id="PS51819"/>
    </source>
</evidence>
<dbReference type="AlphaFoldDB" id="A0A838CXL1"/>
<protein>
    <submittedName>
        <fullName evidence="2">VOC family protein</fullName>
    </submittedName>
</protein>
<dbReference type="Pfam" id="PF00903">
    <property type="entry name" value="Glyoxalase"/>
    <property type="match status" value="1"/>
</dbReference>
<dbReference type="Gene3D" id="3.10.180.10">
    <property type="entry name" value="2,3-Dihydroxybiphenyl 1,2-Dioxygenase, domain 1"/>
    <property type="match status" value="1"/>
</dbReference>
<organism evidence="2 3">
    <name type="scientific">Halobacillus locisalis</name>
    <dbReference type="NCBI Taxonomy" id="220753"/>
    <lineage>
        <taxon>Bacteria</taxon>
        <taxon>Bacillati</taxon>
        <taxon>Bacillota</taxon>
        <taxon>Bacilli</taxon>
        <taxon>Bacillales</taxon>
        <taxon>Bacillaceae</taxon>
        <taxon>Halobacillus</taxon>
    </lineage>
</organism>
<dbReference type="InterPro" id="IPR029068">
    <property type="entry name" value="Glyas_Bleomycin-R_OHBP_Dase"/>
</dbReference>
<reference evidence="2 3" key="1">
    <citation type="journal article" date="2004" name="Extremophiles">
        <title>Halobacillus locisalis sp. nov., a halophilic bacterium isolated from a marine solar saltern of the Yellow Sea in Korea.</title>
        <authorList>
            <person name="Yoon J.H."/>
            <person name="Kang K.H."/>
            <person name="Oh T.K."/>
            <person name="Park Y.H."/>
        </authorList>
    </citation>
    <scope>NUCLEOTIDE SEQUENCE [LARGE SCALE GENOMIC DNA]</scope>
    <source>
        <strain evidence="2 3">KCTC 3788</strain>
    </source>
</reference>
<dbReference type="InterPro" id="IPR004360">
    <property type="entry name" value="Glyas_Fos-R_dOase_dom"/>
</dbReference>
<evidence type="ECO:0000313" key="2">
    <source>
        <dbReference type="EMBL" id="MBA2176777.1"/>
    </source>
</evidence>
<gene>
    <name evidence="2" type="ORF">H0266_17950</name>
</gene>
<feature type="domain" description="VOC" evidence="1">
    <location>
        <begin position="10"/>
        <end position="126"/>
    </location>
</feature>
<keyword evidence="3" id="KW-1185">Reference proteome</keyword>
<name>A0A838CXL1_9BACI</name>
<dbReference type="EMBL" id="JACEFG010000004">
    <property type="protein sequence ID" value="MBA2176777.1"/>
    <property type="molecule type" value="Genomic_DNA"/>
</dbReference>
<accession>A0A838CXL1</accession>
<comment type="caution">
    <text evidence="2">The sequence shown here is derived from an EMBL/GenBank/DDBJ whole genome shotgun (WGS) entry which is preliminary data.</text>
</comment>
<dbReference type="InterPro" id="IPR037523">
    <property type="entry name" value="VOC_core"/>
</dbReference>
<evidence type="ECO:0000313" key="3">
    <source>
        <dbReference type="Proteomes" id="UP000571017"/>
    </source>
</evidence>
<dbReference type="PROSITE" id="PS51819">
    <property type="entry name" value="VOC"/>
    <property type="match status" value="1"/>
</dbReference>